<dbReference type="Proteomes" id="UP000198836">
    <property type="component" value="Unassembled WGS sequence"/>
</dbReference>
<dbReference type="EMBL" id="FOJM01000014">
    <property type="protein sequence ID" value="SFA54976.1"/>
    <property type="molecule type" value="Genomic_DNA"/>
</dbReference>
<name>A0A1I0TVL3_9SPHI</name>
<dbReference type="RefSeq" id="WP_090985773.1">
    <property type="nucleotide sequence ID" value="NZ_FOJM01000014.1"/>
</dbReference>
<evidence type="ECO:0000313" key="1">
    <source>
        <dbReference type="EMBL" id="SFA54976.1"/>
    </source>
</evidence>
<dbReference type="STRING" id="332999.SAMN04488511_11455"/>
<proteinExistence type="predicted"/>
<reference evidence="2" key="1">
    <citation type="submission" date="2016-10" db="EMBL/GenBank/DDBJ databases">
        <authorList>
            <person name="Varghese N."/>
            <person name="Submissions S."/>
        </authorList>
    </citation>
    <scope>NUCLEOTIDE SEQUENCE [LARGE SCALE GENOMIC DNA]</scope>
    <source>
        <strain evidence="2">DSM 18130</strain>
    </source>
</reference>
<sequence>MKRIFYIVLFGLSSFRLSAQRIVIDTRHLATVSENAVARNAAEVSHNELLNKINKSLDNINTNSSSIVIAQSMIYSSLSNVNSALKNGLALRDMYSVCEEIIGYGREMSKLAVNEPYLVLFSEQIIKDVGTRSAKMMTEVSDFVLKEDQNILMDYNSRDNLLTGIRSDLQIIRGLAYGAWKAMYWAKVKGVMSMLNPFQGYINRDRQIVADIISKTKYLKK</sequence>
<protein>
    <submittedName>
        <fullName evidence="1">Uncharacterized protein</fullName>
    </submittedName>
</protein>
<dbReference type="OrthoDB" id="1243758at2"/>
<dbReference type="AlphaFoldDB" id="A0A1I0TVL3"/>
<gene>
    <name evidence="1" type="ORF">SAMN04488511_11455</name>
</gene>
<organism evidence="1 2">
    <name type="scientific">Pedobacter suwonensis</name>
    <dbReference type="NCBI Taxonomy" id="332999"/>
    <lineage>
        <taxon>Bacteria</taxon>
        <taxon>Pseudomonadati</taxon>
        <taxon>Bacteroidota</taxon>
        <taxon>Sphingobacteriia</taxon>
        <taxon>Sphingobacteriales</taxon>
        <taxon>Sphingobacteriaceae</taxon>
        <taxon>Pedobacter</taxon>
    </lineage>
</organism>
<accession>A0A1I0TVL3</accession>
<evidence type="ECO:0000313" key="2">
    <source>
        <dbReference type="Proteomes" id="UP000198836"/>
    </source>
</evidence>
<keyword evidence="2" id="KW-1185">Reference proteome</keyword>